<dbReference type="GO" id="GO:0001522">
    <property type="term" value="P:pseudouridine synthesis"/>
    <property type="evidence" value="ECO:0007669"/>
    <property type="project" value="InterPro"/>
</dbReference>
<organism evidence="1 2">
    <name type="scientific">Rhodnius prolixus</name>
    <name type="common">Triatomid bug</name>
    <dbReference type="NCBI Taxonomy" id="13249"/>
    <lineage>
        <taxon>Eukaryota</taxon>
        <taxon>Metazoa</taxon>
        <taxon>Ecdysozoa</taxon>
        <taxon>Arthropoda</taxon>
        <taxon>Hexapoda</taxon>
        <taxon>Insecta</taxon>
        <taxon>Pterygota</taxon>
        <taxon>Neoptera</taxon>
        <taxon>Paraneoptera</taxon>
        <taxon>Hemiptera</taxon>
        <taxon>Heteroptera</taxon>
        <taxon>Panheteroptera</taxon>
        <taxon>Cimicomorpha</taxon>
        <taxon>Reduviidae</taxon>
        <taxon>Triatominae</taxon>
        <taxon>Rhodnius</taxon>
    </lineage>
</organism>
<dbReference type="SUPFAM" id="SSF55120">
    <property type="entry name" value="Pseudouridine synthase"/>
    <property type="match status" value="1"/>
</dbReference>
<dbReference type="InterPro" id="IPR020103">
    <property type="entry name" value="PsdUridine_synth_cat_dom_sf"/>
</dbReference>
<dbReference type="AlphaFoldDB" id="T1I1Q5"/>
<dbReference type="eggNOG" id="KOG1919">
    <property type="taxonomic scope" value="Eukaryota"/>
</dbReference>
<protein>
    <recommendedName>
        <fullName evidence="3">Pseudouridine synthase RsuA/RluA-like domain-containing protein</fullName>
    </recommendedName>
</protein>
<dbReference type="GO" id="GO:0009982">
    <property type="term" value="F:pseudouridine synthase activity"/>
    <property type="evidence" value="ECO:0007669"/>
    <property type="project" value="InterPro"/>
</dbReference>
<dbReference type="GO" id="GO:0003723">
    <property type="term" value="F:RNA binding"/>
    <property type="evidence" value="ECO:0007669"/>
    <property type="project" value="InterPro"/>
</dbReference>
<accession>T1I1Q5</accession>
<keyword evidence="2" id="KW-1185">Reference proteome</keyword>
<evidence type="ECO:0000313" key="2">
    <source>
        <dbReference type="Proteomes" id="UP000015103"/>
    </source>
</evidence>
<reference evidence="1" key="1">
    <citation type="submission" date="2015-05" db="UniProtKB">
        <authorList>
            <consortium name="EnsemblMetazoa"/>
        </authorList>
    </citation>
    <scope>IDENTIFICATION</scope>
</reference>
<dbReference type="Proteomes" id="UP000015103">
    <property type="component" value="Unassembled WGS sequence"/>
</dbReference>
<name>T1I1Q5_RHOPR</name>
<dbReference type="OMA" id="PPAWYHL"/>
<dbReference type="VEuPathDB" id="VectorBase:RPRC010225"/>
<dbReference type="Gene3D" id="3.30.2350.10">
    <property type="entry name" value="Pseudouridine synthase"/>
    <property type="match status" value="1"/>
</dbReference>
<evidence type="ECO:0000313" key="1">
    <source>
        <dbReference type="EnsemblMetazoa" id="RPRC010225-PA"/>
    </source>
</evidence>
<evidence type="ECO:0008006" key="3">
    <source>
        <dbReference type="Google" id="ProtNLM"/>
    </source>
</evidence>
<dbReference type="EMBL" id="ACPB03018229">
    <property type="status" value="NOT_ANNOTATED_CDS"/>
    <property type="molecule type" value="Genomic_DNA"/>
</dbReference>
<dbReference type="STRING" id="13249.T1I1Q5"/>
<dbReference type="InParanoid" id="T1I1Q5"/>
<proteinExistence type="predicted"/>
<dbReference type="HOGENOM" id="CLU_763588_0_0_1"/>
<dbReference type="EnsemblMetazoa" id="RPRC010225-RA">
    <property type="protein sequence ID" value="RPRC010225-PA"/>
    <property type="gene ID" value="RPRC010225"/>
</dbReference>
<sequence>MINVKRSIPYAKRFCHIYKQNYVPSSQIAERLIKGVIYNEKVFNSLTCRLCLHKGILVLNKPYGISFSQDKPKNEKNDPLEVSLTTIIPFLKKSLGYTDIINIKVPEKYVSGVAIFCTDKSVQENFHKKLLRMRREDQPSDMYRSIVIGNPIKEMTHFQGAIKLENSPLTREKKAVLVSKCTKGERERGVAKKVVITHRTLASNNNASLVEIGTTRNSWHCVRIYLSTFLLTPVLGDNVHGSRVKTIMGQSVLVDKFSPVAGVPQKLSSELLKILKLTSVRDVAIPLHLHLSSVIINCFDRKGTHIEFLAPAPETFTWTCDRLGLT</sequence>